<protein>
    <submittedName>
        <fullName evidence="1">Uncharacterized protein</fullName>
    </submittedName>
</protein>
<keyword evidence="2" id="KW-1185">Reference proteome</keyword>
<comment type="caution">
    <text evidence="1">The sequence shown here is derived from an EMBL/GenBank/DDBJ whole genome shotgun (WGS) entry which is preliminary data.</text>
</comment>
<dbReference type="AlphaFoldDB" id="A0A484FWK5"/>
<proteinExistence type="predicted"/>
<organism evidence="1 2">
    <name type="scientific">Colletotrichum orbiculare (strain 104-T / ATCC 96160 / CBS 514.97 / LARS 414 / MAFF 240422)</name>
    <name type="common">Cucumber anthracnose fungus</name>
    <name type="synonym">Colletotrichum lagenarium</name>
    <dbReference type="NCBI Taxonomy" id="1213857"/>
    <lineage>
        <taxon>Eukaryota</taxon>
        <taxon>Fungi</taxon>
        <taxon>Dikarya</taxon>
        <taxon>Ascomycota</taxon>
        <taxon>Pezizomycotina</taxon>
        <taxon>Sordariomycetes</taxon>
        <taxon>Hypocreomycetidae</taxon>
        <taxon>Glomerellales</taxon>
        <taxon>Glomerellaceae</taxon>
        <taxon>Colletotrichum</taxon>
        <taxon>Colletotrichum orbiculare species complex</taxon>
    </lineage>
</organism>
<dbReference type="EMBL" id="AMCV02000011">
    <property type="protein sequence ID" value="TDZ21884.1"/>
    <property type="molecule type" value="Genomic_DNA"/>
</dbReference>
<dbReference type="Proteomes" id="UP000014480">
    <property type="component" value="Unassembled WGS sequence"/>
</dbReference>
<name>A0A484FWK5_COLOR</name>
<sequence>MIPRHCVDLTRCHGEETDLAGWRRGDPRTAVGSDGLLELSKHASHLHHPLLTSSALQILRLANPQLANPFYQFTWPHSIVSASVKPELSRRLLHLNLASWLCNIWNAQHGPMSDTSSFLVTVPFVAAN</sequence>
<evidence type="ECO:0000313" key="2">
    <source>
        <dbReference type="Proteomes" id="UP000014480"/>
    </source>
</evidence>
<evidence type="ECO:0000313" key="1">
    <source>
        <dbReference type="EMBL" id="TDZ21884.1"/>
    </source>
</evidence>
<reference evidence="2" key="2">
    <citation type="journal article" date="2019" name="Mol. Plant Microbe Interact.">
        <title>Genome sequence resources for four phytopathogenic fungi from the Colletotrichum orbiculare species complex.</title>
        <authorList>
            <person name="Gan P."/>
            <person name="Tsushima A."/>
            <person name="Narusaka M."/>
            <person name="Narusaka Y."/>
            <person name="Takano Y."/>
            <person name="Kubo Y."/>
            <person name="Shirasu K."/>
        </authorList>
    </citation>
    <scope>GENOME REANNOTATION</scope>
    <source>
        <strain evidence="2">104-T / ATCC 96160 / CBS 514.97 / LARS 414 / MAFF 240422</strain>
    </source>
</reference>
<gene>
    <name evidence="1" type="ORF">Cob_v005085</name>
</gene>
<reference evidence="2" key="1">
    <citation type="journal article" date="2013" name="New Phytol.">
        <title>Comparative genomic and transcriptomic analyses reveal the hemibiotrophic stage shift of Colletotrichum fungi.</title>
        <authorList>
            <person name="Gan P."/>
            <person name="Ikeda K."/>
            <person name="Irieda H."/>
            <person name="Narusaka M."/>
            <person name="O'Connell R.J."/>
            <person name="Narusaka Y."/>
            <person name="Takano Y."/>
            <person name="Kubo Y."/>
            <person name="Shirasu K."/>
        </authorList>
    </citation>
    <scope>NUCLEOTIDE SEQUENCE [LARGE SCALE GENOMIC DNA]</scope>
    <source>
        <strain evidence="2">104-T / ATCC 96160 / CBS 514.97 / LARS 414 / MAFF 240422</strain>
    </source>
</reference>
<accession>A0A484FWK5</accession>